<feature type="region of interest" description="Disordered" evidence="1">
    <location>
        <begin position="162"/>
        <end position="185"/>
    </location>
</feature>
<feature type="non-terminal residue" evidence="3">
    <location>
        <position position="185"/>
    </location>
</feature>
<organism evidence="3">
    <name type="scientific">Musa acuminata subsp. malaccensis</name>
    <name type="common">Wild banana</name>
    <name type="synonym">Musa malaccensis</name>
    <dbReference type="NCBI Taxonomy" id="214687"/>
    <lineage>
        <taxon>Eukaryota</taxon>
        <taxon>Viridiplantae</taxon>
        <taxon>Streptophyta</taxon>
        <taxon>Embryophyta</taxon>
        <taxon>Tracheophyta</taxon>
        <taxon>Spermatophyta</taxon>
        <taxon>Magnoliopsida</taxon>
        <taxon>Liliopsida</taxon>
        <taxon>Zingiberales</taxon>
        <taxon>Musaceae</taxon>
        <taxon>Musa</taxon>
    </lineage>
</organism>
<sequence>MRESIHPSSACMMHHTQDCNLPAVLALGMTVSGVPTAAVLAPQLRRAHRSALAAVPDVVGHRRALAAAAQLAKPALVAAVAAVVPIREHVAAVVLAALQQLAAILGFDPQAHVVFDGITSVPLLRRRQEPASCTRIEPHEVGRDHAGVLILRRQCDVAVQSDRADRYRENGDEQSPKREAGGAHL</sequence>
<keyword evidence="2" id="KW-0472">Membrane</keyword>
<evidence type="ECO:0000313" key="3">
    <source>
        <dbReference type="EMBL" id="CAG1847280.1"/>
    </source>
</evidence>
<gene>
    <name evidence="3" type="ORF">GSMUA_170750.1</name>
</gene>
<reference evidence="3" key="1">
    <citation type="submission" date="2021-03" db="EMBL/GenBank/DDBJ databases">
        <authorList>
            <consortium name="Genoscope - CEA"/>
            <person name="William W."/>
        </authorList>
    </citation>
    <scope>NUCLEOTIDE SEQUENCE</scope>
    <source>
        <strain evidence="3">Doubled-haploid Pahang</strain>
    </source>
</reference>
<accession>A0A8D7ADG6</accession>
<feature type="transmembrane region" description="Helical" evidence="2">
    <location>
        <begin position="20"/>
        <end position="41"/>
    </location>
</feature>
<protein>
    <submittedName>
        <fullName evidence="3">(wild Malaysian banana) hypothetical protein</fullName>
    </submittedName>
</protein>
<name>A0A8D7ADG6_MUSAM</name>
<dbReference type="EMBL" id="HG996471">
    <property type="protein sequence ID" value="CAG1847280.1"/>
    <property type="molecule type" value="Genomic_DNA"/>
</dbReference>
<evidence type="ECO:0000256" key="1">
    <source>
        <dbReference type="SAM" id="MobiDB-lite"/>
    </source>
</evidence>
<dbReference type="AlphaFoldDB" id="A0A8D7ADG6"/>
<proteinExistence type="predicted"/>
<keyword evidence="2" id="KW-1133">Transmembrane helix</keyword>
<evidence type="ECO:0000256" key="2">
    <source>
        <dbReference type="SAM" id="Phobius"/>
    </source>
</evidence>
<keyword evidence="2" id="KW-0812">Transmembrane</keyword>